<dbReference type="EMBL" id="JACGWK010001330">
    <property type="protein sequence ID" value="KAL0290961.1"/>
    <property type="molecule type" value="Genomic_DNA"/>
</dbReference>
<gene>
    <name evidence="2" type="ORF">Sangu_2551200</name>
</gene>
<evidence type="ECO:0000313" key="2">
    <source>
        <dbReference type="EMBL" id="KAL0290961.1"/>
    </source>
</evidence>
<reference evidence="2" key="1">
    <citation type="submission" date="2020-06" db="EMBL/GenBank/DDBJ databases">
        <authorList>
            <person name="Li T."/>
            <person name="Hu X."/>
            <person name="Zhang T."/>
            <person name="Song X."/>
            <person name="Zhang H."/>
            <person name="Dai N."/>
            <person name="Sheng W."/>
            <person name="Hou X."/>
            <person name="Wei L."/>
        </authorList>
    </citation>
    <scope>NUCLEOTIDE SEQUENCE</scope>
    <source>
        <strain evidence="2">G01</strain>
        <tissue evidence="2">Leaf</tissue>
    </source>
</reference>
<feature type="region of interest" description="Disordered" evidence="1">
    <location>
        <begin position="155"/>
        <end position="206"/>
    </location>
</feature>
<accession>A0AAW2J9Q0</accession>
<evidence type="ECO:0000256" key="1">
    <source>
        <dbReference type="SAM" id="MobiDB-lite"/>
    </source>
</evidence>
<proteinExistence type="predicted"/>
<sequence>MSSDLFSFDNSVFFQPFSPFTQHLQEIRDDINVLIQENNTSQFHTSSLSHLGNTDCSVLEEFKTNECQLNFDCFSAYTHSFLPHTFDQVHETALSFRQQQCYSSNDQNFSFRRFSRVSETQNSDNHVLSSAEDSFSMKRICTTGDLQKGRTCVQMNNMSSTSPLSTDKSFMEESNFKVGPIQRRREKREDRPVQSKEDSEKLQQDN</sequence>
<feature type="compositionally biased region" description="Polar residues" evidence="1">
    <location>
        <begin position="155"/>
        <end position="168"/>
    </location>
</feature>
<feature type="compositionally biased region" description="Basic and acidic residues" evidence="1">
    <location>
        <begin position="187"/>
        <end position="206"/>
    </location>
</feature>
<organism evidence="2">
    <name type="scientific">Sesamum angustifolium</name>
    <dbReference type="NCBI Taxonomy" id="2727405"/>
    <lineage>
        <taxon>Eukaryota</taxon>
        <taxon>Viridiplantae</taxon>
        <taxon>Streptophyta</taxon>
        <taxon>Embryophyta</taxon>
        <taxon>Tracheophyta</taxon>
        <taxon>Spermatophyta</taxon>
        <taxon>Magnoliopsida</taxon>
        <taxon>eudicotyledons</taxon>
        <taxon>Gunneridae</taxon>
        <taxon>Pentapetalae</taxon>
        <taxon>asterids</taxon>
        <taxon>lamiids</taxon>
        <taxon>Lamiales</taxon>
        <taxon>Pedaliaceae</taxon>
        <taxon>Sesamum</taxon>
    </lineage>
</organism>
<name>A0AAW2J9Q0_9LAMI</name>
<reference evidence="2" key="2">
    <citation type="journal article" date="2024" name="Plant">
        <title>Genomic evolution and insights into agronomic trait innovations of Sesamum species.</title>
        <authorList>
            <person name="Miao H."/>
            <person name="Wang L."/>
            <person name="Qu L."/>
            <person name="Liu H."/>
            <person name="Sun Y."/>
            <person name="Le M."/>
            <person name="Wang Q."/>
            <person name="Wei S."/>
            <person name="Zheng Y."/>
            <person name="Lin W."/>
            <person name="Duan Y."/>
            <person name="Cao H."/>
            <person name="Xiong S."/>
            <person name="Wang X."/>
            <person name="Wei L."/>
            <person name="Li C."/>
            <person name="Ma Q."/>
            <person name="Ju M."/>
            <person name="Zhao R."/>
            <person name="Li G."/>
            <person name="Mu C."/>
            <person name="Tian Q."/>
            <person name="Mei H."/>
            <person name="Zhang T."/>
            <person name="Gao T."/>
            <person name="Zhang H."/>
        </authorList>
    </citation>
    <scope>NUCLEOTIDE SEQUENCE</scope>
    <source>
        <strain evidence="2">G01</strain>
    </source>
</reference>
<dbReference type="AlphaFoldDB" id="A0AAW2J9Q0"/>
<comment type="caution">
    <text evidence="2">The sequence shown here is derived from an EMBL/GenBank/DDBJ whole genome shotgun (WGS) entry which is preliminary data.</text>
</comment>
<protein>
    <submittedName>
        <fullName evidence="2">Uncharacterized protein</fullName>
    </submittedName>
</protein>